<keyword evidence="3" id="KW-1185">Reference proteome</keyword>
<evidence type="ECO:0000313" key="2">
    <source>
        <dbReference type="EMBL" id="TNN56425.1"/>
    </source>
</evidence>
<dbReference type="EMBL" id="SRLO01000429">
    <property type="protein sequence ID" value="TNN56425.1"/>
    <property type="molecule type" value="Genomic_DNA"/>
</dbReference>
<evidence type="ECO:0000313" key="3">
    <source>
        <dbReference type="Proteomes" id="UP000314294"/>
    </source>
</evidence>
<sequence>MERRGIVPGRDAVSGPQGDGVNTSRETITPPAARRRRRWRAPPRGEPPPAFELPRGLIDGKRERSVTSPPHDSSSTKRKCCSARGVWSRDTAAPSSCNTQHFSQETHQQTVSGVLALRVFCPFGAAVERKEAPELLGERERERERERPREQRLIRELYKLDRDRPRKNNCIHGDQNDGFTMLVLEENRRAGRWRKTGRRDL</sequence>
<organism evidence="2 3">
    <name type="scientific">Liparis tanakae</name>
    <name type="common">Tanaka's snailfish</name>
    <dbReference type="NCBI Taxonomy" id="230148"/>
    <lineage>
        <taxon>Eukaryota</taxon>
        <taxon>Metazoa</taxon>
        <taxon>Chordata</taxon>
        <taxon>Craniata</taxon>
        <taxon>Vertebrata</taxon>
        <taxon>Euteleostomi</taxon>
        <taxon>Actinopterygii</taxon>
        <taxon>Neopterygii</taxon>
        <taxon>Teleostei</taxon>
        <taxon>Neoteleostei</taxon>
        <taxon>Acanthomorphata</taxon>
        <taxon>Eupercaria</taxon>
        <taxon>Perciformes</taxon>
        <taxon>Cottioidei</taxon>
        <taxon>Cottales</taxon>
        <taxon>Liparidae</taxon>
        <taxon>Liparis</taxon>
    </lineage>
</organism>
<dbReference type="AlphaFoldDB" id="A0A4Z2GTJ0"/>
<feature type="region of interest" description="Disordered" evidence="1">
    <location>
        <begin position="1"/>
        <end position="81"/>
    </location>
</feature>
<evidence type="ECO:0000256" key="1">
    <source>
        <dbReference type="SAM" id="MobiDB-lite"/>
    </source>
</evidence>
<name>A0A4Z2GTJ0_9TELE</name>
<reference evidence="2 3" key="1">
    <citation type="submission" date="2019-03" db="EMBL/GenBank/DDBJ databases">
        <title>First draft genome of Liparis tanakae, snailfish: a comprehensive survey of snailfish specific genes.</title>
        <authorList>
            <person name="Kim W."/>
            <person name="Song I."/>
            <person name="Jeong J.-H."/>
            <person name="Kim D."/>
            <person name="Kim S."/>
            <person name="Ryu S."/>
            <person name="Song J.Y."/>
            <person name="Lee S.K."/>
        </authorList>
    </citation>
    <scope>NUCLEOTIDE SEQUENCE [LARGE SCALE GENOMIC DNA]</scope>
    <source>
        <tissue evidence="2">Muscle</tissue>
    </source>
</reference>
<protein>
    <submittedName>
        <fullName evidence="2">Uncharacterized protein</fullName>
    </submittedName>
</protein>
<gene>
    <name evidence="2" type="ORF">EYF80_033386</name>
</gene>
<proteinExistence type="predicted"/>
<accession>A0A4Z2GTJ0</accession>
<comment type="caution">
    <text evidence="2">The sequence shown here is derived from an EMBL/GenBank/DDBJ whole genome shotgun (WGS) entry which is preliminary data.</text>
</comment>
<dbReference type="Proteomes" id="UP000314294">
    <property type="component" value="Unassembled WGS sequence"/>
</dbReference>